<organism evidence="1 2">
    <name type="scientific">Bradyrhizobium diazoefficiens (strain JCM 10833 / BCRC 13528 / IAM 13628 / NBRC 14792 / USDA 110)</name>
    <dbReference type="NCBI Taxonomy" id="224911"/>
    <lineage>
        <taxon>Bacteria</taxon>
        <taxon>Pseudomonadati</taxon>
        <taxon>Pseudomonadota</taxon>
        <taxon>Alphaproteobacteria</taxon>
        <taxon>Hyphomicrobiales</taxon>
        <taxon>Nitrobacteraceae</taxon>
        <taxon>Bradyrhizobium</taxon>
    </lineage>
</organism>
<gene>
    <name evidence="1" type="ordered locus">bsr6115</name>
</gene>
<accession>Q89H79</accession>
<proteinExistence type="predicted"/>
<keyword evidence="2" id="KW-1185">Reference proteome</keyword>
<dbReference type="Proteomes" id="UP000002526">
    <property type="component" value="Chromosome"/>
</dbReference>
<evidence type="ECO:0000313" key="1">
    <source>
        <dbReference type="EMBL" id="BAC51380.1"/>
    </source>
</evidence>
<dbReference type="KEGG" id="bja:bsr6115"/>
<name>Q89H79_BRADU</name>
<dbReference type="EMBL" id="BA000040">
    <property type="protein sequence ID" value="BAC51380.1"/>
    <property type="molecule type" value="Genomic_DNA"/>
</dbReference>
<dbReference type="AlphaFoldDB" id="Q89H79"/>
<reference evidence="2" key="1">
    <citation type="journal article" date="2002" name="DNA Res.">
        <title>Complete genomic sequence of nitrogen-fixing symbiotic bacterium Bradyrhizobium japonicum USDA110.</title>
        <authorList>
            <person name="Kaneko T."/>
            <person name="Nakamura Y."/>
            <person name="Sato S."/>
            <person name="Minamisawa K."/>
            <person name="Uchiumi T."/>
            <person name="Sasamoto S."/>
            <person name="Watanabe A."/>
            <person name="Idesawa K."/>
            <person name="Iriguchi M."/>
            <person name="Kawashima K."/>
            <person name="Kohara M."/>
            <person name="Matsumoto M."/>
            <person name="Shimpo S."/>
            <person name="Tsuruoka H."/>
            <person name="Wada T."/>
            <person name="Yamada M."/>
            <person name="Tabata S."/>
        </authorList>
    </citation>
    <scope>NUCLEOTIDE SEQUENCE [LARGE SCALE GENOMIC DNA]</scope>
    <source>
        <strain evidence="2">JCM 10833 / BCRC 13528 / IAM 13628 / NBRC 14792 / USDA 110</strain>
    </source>
</reference>
<sequence length="99" mass="10904">MRDEATFLRIRNYRSGGDKHLAGVHAHVADGATGLNARPIAHRHEAQQQRAPPRAGAVAGRPMRQIGVEHQDVPRLAGRHERQGLVGRAAVEMTRDHAR</sequence>
<dbReference type="InParanoid" id="Q89H79"/>
<evidence type="ECO:0000313" key="2">
    <source>
        <dbReference type="Proteomes" id="UP000002526"/>
    </source>
</evidence>
<dbReference type="HOGENOM" id="CLU_2314767_0_0_5"/>
<protein>
    <submittedName>
        <fullName evidence="1">Bsr6115 protein</fullName>
    </submittedName>
</protein>
<dbReference type="EnsemblBacteria" id="BAC51380">
    <property type="protein sequence ID" value="BAC51380"/>
    <property type="gene ID" value="BAC51380"/>
</dbReference>